<dbReference type="EMBL" id="VZCW01000208">
    <property type="protein sequence ID" value="MQN12724.1"/>
    <property type="molecule type" value="Genomic_DNA"/>
</dbReference>
<evidence type="ECO:0000313" key="1">
    <source>
        <dbReference type="EMBL" id="MQN12724.1"/>
    </source>
</evidence>
<dbReference type="EMBL" id="VZBP01000055">
    <property type="protein sequence ID" value="MQO08972.1"/>
    <property type="molecule type" value="Genomic_DNA"/>
</dbReference>
<sequence>MIRLFKDLLFAWRYKRAVKEAIMLSQGSGLKYYVLYMNGGLKVVPKQTIKTLVKRHRFKKGTKVEDIERRALFVTK</sequence>
<dbReference type="Proteomes" id="UP000442105">
    <property type="component" value="Unassembled WGS sequence"/>
</dbReference>
<gene>
    <name evidence="2" type="ORF">F7D57_04395</name>
    <name evidence="1" type="ORF">F7D95_07800</name>
</gene>
<reference evidence="2" key="2">
    <citation type="submission" date="2022-12" db="EMBL/GenBank/DDBJ databases">
        <title>Distinct polysaccharide growth profiles of human intestinal Prevotella copri isolates.</title>
        <authorList>
            <person name="Fehlner-Peach H."/>
            <person name="Magnabosco C."/>
            <person name="Raghavan V."/>
            <person name="Scher J.U."/>
            <person name="Tett A."/>
            <person name="Cox L.M."/>
            <person name="Gottsegen C."/>
            <person name="Watters A."/>
            <person name="Wiltshire- Gordon J.D."/>
            <person name="Segata N."/>
            <person name="Bonneau R."/>
            <person name="Littman D.R."/>
        </authorList>
    </citation>
    <scope>NUCLEOTIDE SEQUENCE</scope>
    <source>
        <strain evidence="2">IA624</strain>
        <strain evidence="1">IAQ1179</strain>
        <strain evidence="4">iAQ1179</strain>
    </source>
</reference>
<dbReference type="Proteomes" id="UP000405805">
    <property type="component" value="Unassembled WGS sequence"/>
</dbReference>
<reference evidence="3" key="1">
    <citation type="submission" date="2019-09" db="EMBL/GenBank/DDBJ databases">
        <title>Distinct polysaccharide growth profiles of human intestinal Prevotella copri isolates.</title>
        <authorList>
            <person name="Fehlner-Peach H."/>
            <person name="Magnabosco C."/>
            <person name="Raghavan V."/>
            <person name="Scher J.U."/>
            <person name="Tett A."/>
            <person name="Cox L.M."/>
            <person name="Gottsegen C."/>
            <person name="Watters A."/>
            <person name="Wiltshire- Gordon J.D."/>
            <person name="Segata N."/>
            <person name="Bonneau R."/>
            <person name="Littman D.R."/>
        </authorList>
    </citation>
    <scope>NUCLEOTIDE SEQUENCE [LARGE SCALE GENOMIC DNA]</scope>
    <source>
        <strain evidence="3">iA624</strain>
    </source>
</reference>
<comment type="caution">
    <text evidence="2">The sequence shown here is derived from an EMBL/GenBank/DDBJ whole genome shotgun (WGS) entry which is preliminary data.</text>
</comment>
<dbReference type="AlphaFoldDB" id="A0A5P0X028"/>
<accession>A0A5P0X028</accession>
<organism evidence="2 3">
    <name type="scientific">Segatella copri</name>
    <dbReference type="NCBI Taxonomy" id="165179"/>
    <lineage>
        <taxon>Bacteria</taxon>
        <taxon>Pseudomonadati</taxon>
        <taxon>Bacteroidota</taxon>
        <taxon>Bacteroidia</taxon>
        <taxon>Bacteroidales</taxon>
        <taxon>Prevotellaceae</taxon>
        <taxon>Segatella</taxon>
    </lineage>
</organism>
<proteinExistence type="predicted"/>
<dbReference type="RefSeq" id="WP_153083821.1">
    <property type="nucleotide sequence ID" value="NZ_CP152346.1"/>
</dbReference>
<evidence type="ECO:0000313" key="4">
    <source>
        <dbReference type="Proteomes" id="UP000442105"/>
    </source>
</evidence>
<evidence type="ECO:0000313" key="2">
    <source>
        <dbReference type="EMBL" id="MQO08972.1"/>
    </source>
</evidence>
<protein>
    <submittedName>
        <fullName evidence="2">Uncharacterized protein</fullName>
    </submittedName>
</protein>
<evidence type="ECO:0000313" key="3">
    <source>
        <dbReference type="Proteomes" id="UP000405805"/>
    </source>
</evidence>
<name>A0A5P0X028_9BACT</name>